<name>A0A251TAV0_HELAN</name>
<dbReference type="Proteomes" id="UP000215914">
    <property type="component" value="Chromosome 11"/>
</dbReference>
<proteinExistence type="predicted"/>
<gene>
    <name evidence="1" type="ORF">HannXRQ_Chr11g0339621</name>
</gene>
<keyword evidence="2" id="KW-1185">Reference proteome</keyword>
<dbReference type="EMBL" id="CM007900">
    <property type="protein sequence ID" value="OTG08255.1"/>
    <property type="molecule type" value="Genomic_DNA"/>
</dbReference>
<dbReference type="InParanoid" id="A0A251TAV0"/>
<evidence type="ECO:0000313" key="2">
    <source>
        <dbReference type="Proteomes" id="UP000215914"/>
    </source>
</evidence>
<dbReference type="AlphaFoldDB" id="A0A251TAV0"/>
<organism evidence="1 2">
    <name type="scientific">Helianthus annuus</name>
    <name type="common">Common sunflower</name>
    <dbReference type="NCBI Taxonomy" id="4232"/>
    <lineage>
        <taxon>Eukaryota</taxon>
        <taxon>Viridiplantae</taxon>
        <taxon>Streptophyta</taxon>
        <taxon>Embryophyta</taxon>
        <taxon>Tracheophyta</taxon>
        <taxon>Spermatophyta</taxon>
        <taxon>Magnoliopsida</taxon>
        <taxon>eudicotyledons</taxon>
        <taxon>Gunneridae</taxon>
        <taxon>Pentapetalae</taxon>
        <taxon>asterids</taxon>
        <taxon>campanulids</taxon>
        <taxon>Asterales</taxon>
        <taxon>Asteraceae</taxon>
        <taxon>Asteroideae</taxon>
        <taxon>Heliantheae alliance</taxon>
        <taxon>Heliantheae</taxon>
        <taxon>Helianthus</taxon>
    </lineage>
</organism>
<accession>A0A251TAV0</accession>
<sequence>MSCIPCDFDSDVLNFNNFYLLGYCSQPDDEGLTNKEDDGGVRHPYCKHSNCRNGCIHLQTTCQRKW</sequence>
<protein>
    <submittedName>
        <fullName evidence="1">Uncharacterized protein</fullName>
    </submittedName>
</protein>
<reference evidence="2" key="1">
    <citation type="journal article" date="2017" name="Nature">
        <title>The sunflower genome provides insights into oil metabolism, flowering and Asterid evolution.</title>
        <authorList>
            <person name="Badouin H."/>
            <person name="Gouzy J."/>
            <person name="Grassa C.J."/>
            <person name="Murat F."/>
            <person name="Staton S.E."/>
            <person name="Cottret L."/>
            <person name="Lelandais-Briere C."/>
            <person name="Owens G.L."/>
            <person name="Carrere S."/>
            <person name="Mayjonade B."/>
            <person name="Legrand L."/>
            <person name="Gill N."/>
            <person name="Kane N.C."/>
            <person name="Bowers J.E."/>
            <person name="Hubner S."/>
            <person name="Bellec A."/>
            <person name="Berard A."/>
            <person name="Berges H."/>
            <person name="Blanchet N."/>
            <person name="Boniface M.C."/>
            <person name="Brunel D."/>
            <person name="Catrice O."/>
            <person name="Chaidir N."/>
            <person name="Claudel C."/>
            <person name="Donnadieu C."/>
            <person name="Faraut T."/>
            <person name="Fievet G."/>
            <person name="Helmstetter N."/>
            <person name="King M."/>
            <person name="Knapp S.J."/>
            <person name="Lai Z."/>
            <person name="Le Paslier M.C."/>
            <person name="Lippi Y."/>
            <person name="Lorenzon L."/>
            <person name="Mandel J.R."/>
            <person name="Marage G."/>
            <person name="Marchand G."/>
            <person name="Marquand E."/>
            <person name="Bret-Mestries E."/>
            <person name="Morien E."/>
            <person name="Nambeesan S."/>
            <person name="Nguyen T."/>
            <person name="Pegot-Espagnet P."/>
            <person name="Pouilly N."/>
            <person name="Raftis F."/>
            <person name="Sallet E."/>
            <person name="Schiex T."/>
            <person name="Thomas J."/>
            <person name="Vandecasteele C."/>
            <person name="Vares D."/>
            <person name="Vear F."/>
            <person name="Vautrin S."/>
            <person name="Crespi M."/>
            <person name="Mangin B."/>
            <person name="Burke J.M."/>
            <person name="Salse J."/>
            <person name="Munos S."/>
            <person name="Vincourt P."/>
            <person name="Rieseberg L.H."/>
            <person name="Langlade N.B."/>
        </authorList>
    </citation>
    <scope>NUCLEOTIDE SEQUENCE [LARGE SCALE GENOMIC DNA]</scope>
    <source>
        <strain evidence="2">cv. SF193</strain>
    </source>
</reference>
<evidence type="ECO:0000313" key="1">
    <source>
        <dbReference type="EMBL" id="OTG08255.1"/>
    </source>
</evidence>